<sequence>MNKNILINRLVSFTINKRRGYFKYPNPFKRTLDALSINIKNEFIKNKSPHFIYPEHTDVVIIGGGFIGSSAAFWIKQRTAEGMAVVVIDKDLTFKGTPRNLSQGVLSQHFSQLENIQLSQFSAQFLRKAKQNLNKNIDIQFYPHGYLVLASDKYADNLEKNSRLLTEFGVKNELLSSEQIKKKYPYLNTNDVKLGCLSSESEGVFNANSLLNGYIEKSLETGAKYIDGEVIGFETEDQQHVLMQGVKPMTFKRLTRVAYKTKDGEERFIKFALCIVAAGAESSNIAKLAKIGVGDDLLSVPLPIQKREFNVYSLEGCTGKDKPGLNTPIIMDTSGLWLKRNGLENNLICGQIPLIDPGNSLQNNDYYEQIFKPSLQNRFPTLSNGKIEKIQKEEYDCNTFDDSGILGPHPYHNNLILATGFGRLGVPHSPGIGRAISDLIIDSRFSHTDLTPFSFDRLLLKEPFVEFSIY</sequence>
<dbReference type="GO" id="GO:0005739">
    <property type="term" value="C:mitochondrion"/>
    <property type="evidence" value="ECO:0007669"/>
    <property type="project" value="GOC"/>
</dbReference>
<comment type="function">
    <text evidence="3">Required for the assembly of the mitochondrial membrane respiratory chain NADH dehydrogenase (Complex I). Involved in mid-late stages of complex I assembly.</text>
</comment>
<protein>
    <recommendedName>
        <fullName evidence="2">FAD-dependent oxidoreductase domain-containing protein 1</fullName>
    </recommendedName>
</protein>
<dbReference type="Gene3D" id="3.30.9.10">
    <property type="entry name" value="D-Amino Acid Oxidase, subunit A, domain 2"/>
    <property type="match status" value="1"/>
</dbReference>
<dbReference type="InterPro" id="IPR036188">
    <property type="entry name" value="FAD/NAD-bd_sf"/>
</dbReference>
<dbReference type="Proteomes" id="UP000324832">
    <property type="component" value="Unassembled WGS sequence"/>
</dbReference>
<evidence type="ECO:0000259" key="4">
    <source>
        <dbReference type="Pfam" id="PF01266"/>
    </source>
</evidence>
<dbReference type="EMBL" id="FZQP02007056">
    <property type="protein sequence ID" value="VVD05981.1"/>
    <property type="molecule type" value="Genomic_DNA"/>
</dbReference>
<dbReference type="Gene3D" id="3.50.50.60">
    <property type="entry name" value="FAD/NAD(P)-binding domain"/>
    <property type="match status" value="1"/>
</dbReference>
<keyword evidence="1" id="KW-0560">Oxidoreductase</keyword>
<evidence type="ECO:0000256" key="2">
    <source>
        <dbReference type="ARBA" id="ARBA00039785"/>
    </source>
</evidence>
<dbReference type="AlphaFoldDB" id="A0A5E4R5V6"/>
<dbReference type="GO" id="GO:0016491">
    <property type="term" value="F:oxidoreductase activity"/>
    <property type="evidence" value="ECO:0007669"/>
    <property type="project" value="UniProtKB-KW"/>
</dbReference>
<reference evidence="5 6" key="1">
    <citation type="submission" date="2017-07" db="EMBL/GenBank/DDBJ databases">
        <authorList>
            <person name="Talla V."/>
            <person name="Backstrom N."/>
        </authorList>
    </citation>
    <scope>NUCLEOTIDE SEQUENCE [LARGE SCALE GENOMIC DNA]</scope>
</reference>
<dbReference type="GO" id="GO:0032981">
    <property type="term" value="P:mitochondrial respiratory chain complex I assembly"/>
    <property type="evidence" value="ECO:0007669"/>
    <property type="project" value="TreeGrafter"/>
</dbReference>
<accession>A0A5E4R5V6</accession>
<dbReference type="PANTHER" id="PTHR13847:SF287">
    <property type="entry name" value="FAD-DEPENDENT OXIDOREDUCTASE DOMAIN-CONTAINING PROTEIN 1"/>
    <property type="match status" value="1"/>
</dbReference>
<organism evidence="5 6">
    <name type="scientific">Leptidea sinapis</name>
    <dbReference type="NCBI Taxonomy" id="189913"/>
    <lineage>
        <taxon>Eukaryota</taxon>
        <taxon>Metazoa</taxon>
        <taxon>Ecdysozoa</taxon>
        <taxon>Arthropoda</taxon>
        <taxon>Hexapoda</taxon>
        <taxon>Insecta</taxon>
        <taxon>Pterygota</taxon>
        <taxon>Neoptera</taxon>
        <taxon>Endopterygota</taxon>
        <taxon>Lepidoptera</taxon>
        <taxon>Glossata</taxon>
        <taxon>Ditrysia</taxon>
        <taxon>Papilionoidea</taxon>
        <taxon>Pieridae</taxon>
        <taxon>Dismorphiinae</taxon>
        <taxon>Leptidea</taxon>
    </lineage>
</organism>
<evidence type="ECO:0000313" key="5">
    <source>
        <dbReference type="EMBL" id="VVD05981.1"/>
    </source>
</evidence>
<dbReference type="Pfam" id="PF01266">
    <property type="entry name" value="DAO"/>
    <property type="match status" value="1"/>
</dbReference>
<dbReference type="InterPro" id="IPR006076">
    <property type="entry name" value="FAD-dep_OxRdtase"/>
</dbReference>
<name>A0A5E4R5V6_9NEOP</name>
<dbReference type="PANTHER" id="PTHR13847">
    <property type="entry name" value="SARCOSINE DEHYDROGENASE-RELATED"/>
    <property type="match status" value="1"/>
</dbReference>
<evidence type="ECO:0000256" key="3">
    <source>
        <dbReference type="ARBA" id="ARBA00046185"/>
    </source>
</evidence>
<dbReference type="SUPFAM" id="SSF51905">
    <property type="entry name" value="FAD/NAD(P)-binding domain"/>
    <property type="match status" value="1"/>
</dbReference>
<feature type="domain" description="FAD dependent oxidoreductase" evidence="4">
    <location>
        <begin position="58"/>
        <end position="439"/>
    </location>
</feature>
<keyword evidence="6" id="KW-1185">Reference proteome</keyword>
<gene>
    <name evidence="5" type="ORF">LSINAPIS_LOCUS15426</name>
</gene>
<evidence type="ECO:0000313" key="6">
    <source>
        <dbReference type="Proteomes" id="UP000324832"/>
    </source>
</evidence>
<proteinExistence type="predicted"/>
<evidence type="ECO:0000256" key="1">
    <source>
        <dbReference type="ARBA" id="ARBA00023002"/>
    </source>
</evidence>